<dbReference type="Pfam" id="PF01535">
    <property type="entry name" value="PPR"/>
    <property type="match status" value="2"/>
</dbReference>
<protein>
    <recommendedName>
        <fullName evidence="5">DYW domain-containing protein</fullName>
    </recommendedName>
</protein>
<feature type="compositionally biased region" description="Low complexity" evidence="4">
    <location>
        <begin position="51"/>
        <end position="65"/>
    </location>
</feature>
<reference evidence="6" key="1">
    <citation type="submission" date="2022-08" db="EMBL/GenBank/DDBJ databases">
        <authorList>
            <person name="Gutierrez-Valencia J."/>
        </authorList>
    </citation>
    <scope>NUCLEOTIDE SEQUENCE</scope>
</reference>
<proteinExistence type="inferred from homology"/>
<evidence type="ECO:0000313" key="7">
    <source>
        <dbReference type="Proteomes" id="UP001154282"/>
    </source>
</evidence>
<comment type="caution">
    <text evidence="6">The sequence shown here is derived from an EMBL/GenBank/DDBJ whole genome shotgun (WGS) entry which is preliminary data.</text>
</comment>
<feature type="compositionally biased region" description="Basic and acidic residues" evidence="4">
    <location>
        <begin position="76"/>
        <end position="90"/>
    </location>
</feature>
<dbReference type="EMBL" id="CAMGYJ010000011">
    <property type="protein sequence ID" value="CAI0628391.1"/>
    <property type="molecule type" value="Genomic_DNA"/>
</dbReference>
<name>A0AAV0S8E2_9ROSI</name>
<accession>A0AAV0S8E2</accession>
<comment type="similarity">
    <text evidence="1">Belongs to the PPR family. PCMP-H subfamily.</text>
</comment>
<dbReference type="GO" id="GO:0009451">
    <property type="term" value="P:RNA modification"/>
    <property type="evidence" value="ECO:0007669"/>
    <property type="project" value="InterPro"/>
</dbReference>
<gene>
    <name evidence="6" type="ORF">LITE_LOCUS51624</name>
</gene>
<evidence type="ECO:0000256" key="2">
    <source>
        <dbReference type="ARBA" id="ARBA00022737"/>
    </source>
</evidence>
<sequence>MAAFTPLQHPGTAITFHHHCKPSPFPFYAVVPTLPFPTRNKFRWLCSYATPKPRSAPSSSSPSSRVYRRQKPRNPSSDEPKFLKSEEKAIDPPSPIAPIVPKDVDLVSLCKDGEVEEAIDYVGQGVPAGYEVFVALLDACQSLKSLDLCKKVHALLRRSPFSGDTDLGNKLIQLYGECGSVRDARVVFDRMRDRKDMGSWHLLINAYAANGQGAEGLALVEEMKASGLQLNEDSFSAVFAVCASAMDVNQGLLHLESMRTEYGMVPGIKQYLEVIHIFGGAGYLNEAVEFIERMPTGQSMVEIWETIKSYARVHGDLELEDHFEELVLDIDPSRAKESRGVALLPQRKNHSAINMVEEKNRLAEYRSSDPYKEDGQGKVKGLNGQMKEAGYVPDTRYVLHDIDEEAKERALMYHSERLAIAYGLISTPARQTLRIMKNLRICGDCHNAIKIMSRIVGRELIVRDNKRFHHFRDGKCSCGDYW</sequence>
<dbReference type="InterPro" id="IPR002885">
    <property type="entry name" value="PPR_rpt"/>
</dbReference>
<evidence type="ECO:0000259" key="5">
    <source>
        <dbReference type="Pfam" id="PF14432"/>
    </source>
</evidence>
<keyword evidence="7" id="KW-1185">Reference proteome</keyword>
<dbReference type="InterPro" id="IPR032867">
    <property type="entry name" value="DYW_dom"/>
</dbReference>
<dbReference type="PANTHER" id="PTHR47926:SF353">
    <property type="entry name" value="DYW DOMAIN-CONTAINING PROTEIN"/>
    <property type="match status" value="1"/>
</dbReference>
<dbReference type="Pfam" id="PF14432">
    <property type="entry name" value="DYW_deaminase"/>
    <property type="match status" value="1"/>
</dbReference>
<evidence type="ECO:0000256" key="4">
    <source>
        <dbReference type="SAM" id="MobiDB-lite"/>
    </source>
</evidence>
<dbReference type="GO" id="GO:0008270">
    <property type="term" value="F:zinc ion binding"/>
    <property type="evidence" value="ECO:0007669"/>
    <property type="project" value="InterPro"/>
</dbReference>
<organism evidence="6 7">
    <name type="scientific">Linum tenue</name>
    <dbReference type="NCBI Taxonomy" id="586396"/>
    <lineage>
        <taxon>Eukaryota</taxon>
        <taxon>Viridiplantae</taxon>
        <taxon>Streptophyta</taxon>
        <taxon>Embryophyta</taxon>
        <taxon>Tracheophyta</taxon>
        <taxon>Spermatophyta</taxon>
        <taxon>Magnoliopsida</taxon>
        <taxon>eudicotyledons</taxon>
        <taxon>Gunneridae</taxon>
        <taxon>Pentapetalae</taxon>
        <taxon>rosids</taxon>
        <taxon>fabids</taxon>
        <taxon>Malpighiales</taxon>
        <taxon>Linaceae</taxon>
        <taxon>Linum</taxon>
    </lineage>
</organism>
<feature type="region of interest" description="Disordered" evidence="4">
    <location>
        <begin position="50"/>
        <end position="96"/>
    </location>
</feature>
<dbReference type="InterPro" id="IPR046960">
    <property type="entry name" value="PPR_At4g14850-like_plant"/>
</dbReference>
<dbReference type="Gene3D" id="1.25.40.10">
    <property type="entry name" value="Tetratricopeptide repeat domain"/>
    <property type="match status" value="1"/>
</dbReference>
<dbReference type="PANTHER" id="PTHR47926">
    <property type="entry name" value="PENTATRICOPEPTIDE REPEAT-CONTAINING PROTEIN"/>
    <property type="match status" value="1"/>
</dbReference>
<dbReference type="GO" id="GO:0003723">
    <property type="term" value="F:RNA binding"/>
    <property type="evidence" value="ECO:0007669"/>
    <property type="project" value="InterPro"/>
</dbReference>
<evidence type="ECO:0000256" key="1">
    <source>
        <dbReference type="ARBA" id="ARBA00006643"/>
    </source>
</evidence>
<dbReference type="Proteomes" id="UP001154282">
    <property type="component" value="Unassembled WGS sequence"/>
</dbReference>
<keyword evidence="2" id="KW-0677">Repeat</keyword>
<dbReference type="InterPro" id="IPR011990">
    <property type="entry name" value="TPR-like_helical_dom_sf"/>
</dbReference>
<evidence type="ECO:0000313" key="6">
    <source>
        <dbReference type="EMBL" id="CAI0628391.1"/>
    </source>
</evidence>
<dbReference type="PROSITE" id="PS51375">
    <property type="entry name" value="PPR"/>
    <property type="match status" value="1"/>
</dbReference>
<feature type="domain" description="DYW" evidence="5">
    <location>
        <begin position="390"/>
        <end position="482"/>
    </location>
</feature>
<feature type="repeat" description="PPR" evidence="3">
    <location>
        <begin position="196"/>
        <end position="230"/>
    </location>
</feature>
<evidence type="ECO:0000256" key="3">
    <source>
        <dbReference type="PROSITE-ProRule" id="PRU00708"/>
    </source>
</evidence>
<dbReference type="AlphaFoldDB" id="A0AAV0S8E2"/>
<dbReference type="NCBIfam" id="TIGR00756">
    <property type="entry name" value="PPR"/>
    <property type="match status" value="1"/>
</dbReference>